<keyword evidence="2" id="KW-1185">Reference proteome</keyword>
<reference evidence="1" key="1">
    <citation type="submission" date="2020-03" db="EMBL/GenBank/DDBJ databases">
        <title>Molecular networking-based the target discovery of potent antiproliferative macrolactams: 5/6/7/16 polycyclic ansamycins and glycosylated trienomycin from Streptomyces cacaoi subsp. asoensis.</title>
        <authorList>
            <person name="Liu L.-L."/>
        </authorList>
    </citation>
    <scope>NUCLEOTIDE SEQUENCE [LARGE SCALE GENOMIC DNA]</scope>
    <source>
        <strain evidence="1">H2S5</strain>
    </source>
</reference>
<dbReference type="AlphaFoldDB" id="A0A6M4WUE5"/>
<organism evidence="1 2">
    <name type="scientific">Streptomyces asoensis</name>
    <dbReference type="NCBI Taxonomy" id="249586"/>
    <lineage>
        <taxon>Bacteria</taxon>
        <taxon>Bacillati</taxon>
        <taxon>Actinomycetota</taxon>
        <taxon>Actinomycetes</taxon>
        <taxon>Kitasatosporales</taxon>
        <taxon>Streptomycetaceae</taxon>
        <taxon>Streptomyces</taxon>
    </lineage>
</organism>
<name>A0A6M4WUE5_9ACTN</name>
<evidence type="ECO:0000313" key="1">
    <source>
        <dbReference type="EMBL" id="QJT02985.1"/>
    </source>
</evidence>
<dbReference type="Proteomes" id="UP000502665">
    <property type="component" value="Chromosome"/>
</dbReference>
<proteinExistence type="predicted"/>
<protein>
    <submittedName>
        <fullName evidence="1">Uncharacterized protein</fullName>
    </submittedName>
</protein>
<accession>A0A6M4WUE5</accession>
<evidence type="ECO:0000313" key="2">
    <source>
        <dbReference type="Proteomes" id="UP000502665"/>
    </source>
</evidence>
<dbReference type="RefSeq" id="WP_171398468.1">
    <property type="nucleotide sequence ID" value="NZ_CP049838.1"/>
</dbReference>
<dbReference type="EMBL" id="CP049838">
    <property type="protein sequence ID" value="QJT02985.1"/>
    <property type="molecule type" value="Genomic_DNA"/>
</dbReference>
<sequence length="190" mass="20937">MLTARSAFEAHLYMDLHPCECGSGDFDRQHRLEQHGDDIVAVYEGPCRQCGTTRRFVFRMAEEIPPPPPAFGGREPSQIIDPWEFAEVGFRISESTGIKLLNTPKSEHGKLRDAVAYTVAAFEEIPKFIPPGQDAVPAAAFTSEAGKAGYRRDPGNFDRDILEMNIKNARAVLANIDRHSSPPGDTAPKA</sequence>
<gene>
    <name evidence="1" type="ORF">G9272_24110</name>
</gene>